<evidence type="ECO:0000313" key="2">
    <source>
        <dbReference type="EMBL" id="PQJ53744.1"/>
    </source>
</evidence>
<dbReference type="EMBL" id="MSCH01000003">
    <property type="protein sequence ID" value="PQJ53744.1"/>
    <property type="molecule type" value="Genomic_DNA"/>
</dbReference>
<accession>A0A2S7UUS7</accession>
<feature type="compositionally biased region" description="Polar residues" evidence="1">
    <location>
        <begin position="298"/>
        <end position="310"/>
    </location>
</feature>
<evidence type="ECO:0008006" key="4">
    <source>
        <dbReference type="Google" id="ProtNLM"/>
    </source>
</evidence>
<dbReference type="RefSeq" id="WP_105052239.1">
    <property type="nucleotide sequence ID" value="NZ_BMYG01000002.1"/>
</dbReference>
<organism evidence="2 3">
    <name type="scientific">Psychrosphaera saromensis</name>
    <dbReference type="NCBI Taxonomy" id="716813"/>
    <lineage>
        <taxon>Bacteria</taxon>
        <taxon>Pseudomonadati</taxon>
        <taxon>Pseudomonadota</taxon>
        <taxon>Gammaproteobacteria</taxon>
        <taxon>Alteromonadales</taxon>
        <taxon>Pseudoalteromonadaceae</taxon>
        <taxon>Psychrosphaera</taxon>
    </lineage>
</organism>
<dbReference type="Proteomes" id="UP000239007">
    <property type="component" value="Unassembled WGS sequence"/>
</dbReference>
<sequence length="476" mass="50160">MELKDLFKLSAVTLALTMTVACSDDDDKVEDVVVEDTVELTQIEIDQETLEAEYLAANGVAADIEILTGTLTADMTLTADKIYALRGPVVVGNDNEDNTVLTIDPSVTIFGETGGDYLVISRGSKIEANGTAADPITMTSKSDVLGETVAAGQWGGVVLLGNASSNKCTADAECALQVEGAFEGAVFGGTDDEDNSGTINYLVVKYAGFEIAPDNELNGVTFGGVGSGTEVDYLQVHSNADDGVEFFGGTVNLKHLVLTNNLDDSVDWDNGYRGSMQYVLVKHDATGEANRGIEADNDGSTPGKTPMSNPTIANMTIIGGSYKSDDKDSEGIYLREGTQGSFYNVVVTNAVGECLEVEGNSVSQGHLEDGGINFHSSVIACDENFKDGSYAKDDKGDVIGSPTHTLVDLTAWWTASTTNELNSTAADMSAVLNGIFTTDTTTPTTPADAFFDVTDFIGAVDADDDWTADWTVGLED</sequence>
<name>A0A2S7UUS7_9GAMM</name>
<evidence type="ECO:0000313" key="3">
    <source>
        <dbReference type="Proteomes" id="UP000239007"/>
    </source>
</evidence>
<evidence type="ECO:0000256" key="1">
    <source>
        <dbReference type="SAM" id="MobiDB-lite"/>
    </source>
</evidence>
<dbReference type="SUPFAM" id="SSF51126">
    <property type="entry name" value="Pectin lyase-like"/>
    <property type="match status" value="1"/>
</dbReference>
<dbReference type="AlphaFoldDB" id="A0A2S7UUS7"/>
<dbReference type="PANTHER" id="PTHR41339:SF1">
    <property type="entry name" value="SECRETED PROTEIN"/>
    <property type="match status" value="1"/>
</dbReference>
<protein>
    <recommendedName>
        <fullName evidence="4">Lipoprotein</fullName>
    </recommendedName>
</protein>
<proteinExistence type="predicted"/>
<comment type="caution">
    <text evidence="2">The sequence shown here is derived from an EMBL/GenBank/DDBJ whole genome shotgun (WGS) entry which is preliminary data.</text>
</comment>
<dbReference type="InterPro" id="IPR011050">
    <property type="entry name" value="Pectin_lyase_fold/virulence"/>
</dbReference>
<reference evidence="2 3" key="1">
    <citation type="submission" date="2016-12" db="EMBL/GenBank/DDBJ databases">
        <title>Diversity of luminous bacteria.</title>
        <authorList>
            <person name="Yoshizawa S."/>
            <person name="Kogure K."/>
        </authorList>
    </citation>
    <scope>NUCLEOTIDE SEQUENCE [LARGE SCALE GENOMIC DNA]</scope>
    <source>
        <strain evidence="2 3">SA4-48</strain>
    </source>
</reference>
<keyword evidence="3" id="KW-1185">Reference proteome</keyword>
<gene>
    <name evidence="2" type="ORF">BTO11_08760</name>
</gene>
<feature type="region of interest" description="Disordered" evidence="1">
    <location>
        <begin position="291"/>
        <end position="310"/>
    </location>
</feature>
<dbReference type="PANTHER" id="PTHR41339">
    <property type="entry name" value="LIPL48"/>
    <property type="match status" value="1"/>
</dbReference>
<dbReference type="PROSITE" id="PS51257">
    <property type="entry name" value="PROKAR_LIPOPROTEIN"/>
    <property type="match status" value="1"/>
</dbReference>
<dbReference type="OrthoDB" id="237393at2"/>